<feature type="domain" description="AMP-dependent synthetase/ligase" evidence="1">
    <location>
        <begin position="32"/>
        <end position="241"/>
    </location>
</feature>
<dbReference type="SUPFAM" id="SSF56801">
    <property type="entry name" value="Acetyl-CoA synthetase-like"/>
    <property type="match status" value="1"/>
</dbReference>
<sequence>MSYDDKPWLKSYDEGIGPEVRIPDITLVDRFDEVLELFPHRPAIHFFGRTITYETLMGQANRFAQILIKTGCKPGDVVAINLPNLPQYLIAQVGALKAGCATSGLSPLLTPNEMAYQLNDCKAKALVTLDAIFEHRFSGISDSLPHLKLVIATGILDFLPKIKRFFAGVLKKVPTGKVTPLPEKRVIHFMDILARYPDDTPGVKIDPEDHCLVQYTGGTTGLPKGTVITHRNLIANVMQVYEWIDPEMGKEVGLSGFAFF</sequence>
<dbReference type="InterPro" id="IPR020845">
    <property type="entry name" value="AMP-binding_CS"/>
</dbReference>
<dbReference type="InterPro" id="IPR000873">
    <property type="entry name" value="AMP-dep_synth/lig_dom"/>
</dbReference>
<organism evidence="2">
    <name type="scientific">marine sediment metagenome</name>
    <dbReference type="NCBI Taxonomy" id="412755"/>
    <lineage>
        <taxon>unclassified sequences</taxon>
        <taxon>metagenomes</taxon>
        <taxon>ecological metagenomes</taxon>
    </lineage>
</organism>
<dbReference type="PANTHER" id="PTHR43767:SF1">
    <property type="entry name" value="NONRIBOSOMAL PEPTIDE SYNTHASE PES1 (EUROFUNG)-RELATED"/>
    <property type="match status" value="1"/>
</dbReference>
<reference evidence="2" key="1">
    <citation type="journal article" date="2014" name="Front. Microbiol.">
        <title>High frequency of phylogenetically diverse reductive dehalogenase-homologous genes in deep subseafloor sedimentary metagenomes.</title>
        <authorList>
            <person name="Kawai M."/>
            <person name="Futagami T."/>
            <person name="Toyoda A."/>
            <person name="Takaki Y."/>
            <person name="Nishi S."/>
            <person name="Hori S."/>
            <person name="Arai W."/>
            <person name="Tsubouchi T."/>
            <person name="Morono Y."/>
            <person name="Uchiyama I."/>
            <person name="Ito T."/>
            <person name="Fujiyama A."/>
            <person name="Inagaki F."/>
            <person name="Takami H."/>
        </authorList>
    </citation>
    <scope>NUCLEOTIDE SEQUENCE</scope>
    <source>
        <strain evidence="2">Expedition CK06-06</strain>
    </source>
</reference>
<dbReference type="InterPro" id="IPR042099">
    <property type="entry name" value="ANL_N_sf"/>
</dbReference>
<name>X0UXT3_9ZZZZ</name>
<evidence type="ECO:0000313" key="2">
    <source>
        <dbReference type="EMBL" id="GAG05113.1"/>
    </source>
</evidence>
<proteinExistence type="predicted"/>
<accession>X0UXT3</accession>
<dbReference type="PANTHER" id="PTHR43767">
    <property type="entry name" value="LONG-CHAIN-FATTY-ACID--COA LIGASE"/>
    <property type="match status" value="1"/>
</dbReference>
<protein>
    <recommendedName>
        <fullName evidence="1">AMP-dependent synthetase/ligase domain-containing protein</fullName>
    </recommendedName>
</protein>
<gene>
    <name evidence="2" type="ORF">S01H1_34623</name>
</gene>
<dbReference type="Gene3D" id="3.40.50.12780">
    <property type="entry name" value="N-terminal domain of ligase-like"/>
    <property type="match status" value="1"/>
</dbReference>
<dbReference type="EMBL" id="BARS01021568">
    <property type="protein sequence ID" value="GAG05113.1"/>
    <property type="molecule type" value="Genomic_DNA"/>
</dbReference>
<feature type="non-terminal residue" evidence="2">
    <location>
        <position position="260"/>
    </location>
</feature>
<comment type="caution">
    <text evidence="2">The sequence shown here is derived from an EMBL/GenBank/DDBJ whole genome shotgun (WGS) entry which is preliminary data.</text>
</comment>
<evidence type="ECO:0000259" key="1">
    <source>
        <dbReference type="Pfam" id="PF00501"/>
    </source>
</evidence>
<dbReference type="PROSITE" id="PS00455">
    <property type="entry name" value="AMP_BINDING"/>
    <property type="match status" value="1"/>
</dbReference>
<dbReference type="AlphaFoldDB" id="X0UXT3"/>
<dbReference type="Pfam" id="PF00501">
    <property type="entry name" value="AMP-binding"/>
    <property type="match status" value="1"/>
</dbReference>
<dbReference type="InterPro" id="IPR050237">
    <property type="entry name" value="ATP-dep_AMP-bd_enzyme"/>
</dbReference>